<evidence type="ECO:0000313" key="3">
    <source>
        <dbReference type="EMBL" id="MCH5599083.1"/>
    </source>
</evidence>
<evidence type="ECO:0000256" key="1">
    <source>
        <dbReference type="ARBA" id="ARBA00006601"/>
    </source>
</evidence>
<organism evidence="3 4">
    <name type="scientific">Niabella ginsengisoli</name>
    <dbReference type="NCBI Taxonomy" id="522298"/>
    <lineage>
        <taxon>Bacteria</taxon>
        <taxon>Pseudomonadati</taxon>
        <taxon>Bacteroidota</taxon>
        <taxon>Chitinophagia</taxon>
        <taxon>Chitinophagales</taxon>
        <taxon>Chitinophagaceae</taxon>
        <taxon>Niabella</taxon>
    </lineage>
</organism>
<reference evidence="3 4" key="1">
    <citation type="submission" date="2022-02" db="EMBL/GenBank/DDBJ databases">
        <authorList>
            <person name="Min J."/>
        </authorList>
    </citation>
    <scope>NUCLEOTIDE SEQUENCE [LARGE SCALE GENOMIC DNA]</scope>
    <source>
        <strain evidence="3 4">GR10-1</strain>
    </source>
</reference>
<gene>
    <name evidence="3" type="ORF">MKP09_14785</name>
</gene>
<dbReference type="EMBL" id="JAKWBL010000003">
    <property type="protein sequence ID" value="MCH5599083.1"/>
    <property type="molecule type" value="Genomic_DNA"/>
</dbReference>
<protein>
    <recommendedName>
        <fullName evidence="2">UDP-glucose/GDP-mannose dehydrogenase C-terminal domain-containing protein</fullName>
    </recommendedName>
</protein>
<sequence>MAARYINDNMPKYVAEKIVKHIIKSGINVSFAKVLIKGATFKENVSDVRNSKVAQIIKALQEFSVKVDIEDPYAVSAELQKEYDIELSKEIANNYDAVVVAVPHTDYLLYDDAYFCSITKPTALVADLKGIYRNKIFNRPYYSL</sequence>
<dbReference type="Gene3D" id="3.40.50.720">
    <property type="entry name" value="NAD(P)-binding Rossmann-like Domain"/>
    <property type="match status" value="1"/>
</dbReference>
<dbReference type="PIRSF" id="PIRSF000124">
    <property type="entry name" value="UDPglc_GDPman_dh"/>
    <property type="match status" value="1"/>
</dbReference>
<dbReference type="RefSeq" id="WP_240830761.1">
    <property type="nucleotide sequence ID" value="NZ_JAKWBL010000003.1"/>
</dbReference>
<dbReference type="PIRSF" id="PIRSF500136">
    <property type="entry name" value="UDP_ManNAc_DH"/>
    <property type="match status" value="1"/>
</dbReference>
<name>A0ABS9SL20_9BACT</name>
<keyword evidence="4" id="KW-1185">Reference proteome</keyword>
<dbReference type="PANTHER" id="PTHR43491">
    <property type="entry name" value="UDP-N-ACETYL-D-MANNOSAMINE DEHYDROGENASE"/>
    <property type="match status" value="1"/>
</dbReference>
<dbReference type="Proteomes" id="UP001202248">
    <property type="component" value="Unassembled WGS sequence"/>
</dbReference>
<proteinExistence type="inferred from homology"/>
<dbReference type="SMART" id="SM00984">
    <property type="entry name" value="UDPG_MGDP_dh_C"/>
    <property type="match status" value="1"/>
</dbReference>
<dbReference type="InterPro" id="IPR014027">
    <property type="entry name" value="UDP-Glc/GDP-Man_DH_C"/>
</dbReference>
<evidence type="ECO:0000259" key="2">
    <source>
        <dbReference type="SMART" id="SM00984"/>
    </source>
</evidence>
<feature type="domain" description="UDP-glucose/GDP-mannose dehydrogenase C-terminal" evidence="2">
    <location>
        <begin position="35"/>
        <end position="134"/>
    </location>
</feature>
<dbReference type="InterPro" id="IPR028359">
    <property type="entry name" value="UDP_ManNAc/GlcNAc_DH"/>
</dbReference>
<accession>A0ABS9SL20</accession>
<comment type="caution">
    <text evidence="3">The sequence shown here is derived from an EMBL/GenBank/DDBJ whole genome shotgun (WGS) entry which is preliminary data.</text>
</comment>
<comment type="similarity">
    <text evidence="1">Belongs to the UDP-glucose/GDP-mannose dehydrogenase family.</text>
</comment>
<dbReference type="InterPro" id="IPR036220">
    <property type="entry name" value="UDP-Glc/GDP-Man_DH_C_sf"/>
</dbReference>
<dbReference type="Pfam" id="PF03720">
    <property type="entry name" value="UDPG_MGDP_dh_C"/>
    <property type="match status" value="1"/>
</dbReference>
<evidence type="ECO:0000313" key="4">
    <source>
        <dbReference type="Proteomes" id="UP001202248"/>
    </source>
</evidence>
<dbReference type="InterPro" id="IPR017476">
    <property type="entry name" value="UDP-Glc/GDP-Man"/>
</dbReference>
<dbReference type="SUPFAM" id="SSF52413">
    <property type="entry name" value="UDP-glucose/GDP-mannose dehydrogenase C-terminal domain"/>
    <property type="match status" value="1"/>
</dbReference>
<dbReference type="PANTHER" id="PTHR43491:SF2">
    <property type="entry name" value="UDP-N-ACETYL-D-MANNOSAMINE DEHYDROGENASE"/>
    <property type="match status" value="1"/>
</dbReference>